<comment type="caution">
    <text evidence="2">The sequence shown here is derived from an EMBL/GenBank/DDBJ whole genome shotgun (WGS) entry which is preliminary data.</text>
</comment>
<dbReference type="InterPro" id="IPR003779">
    <property type="entry name" value="CMD-like"/>
</dbReference>
<dbReference type="PANTHER" id="PTHR33570:SF9">
    <property type="entry name" value="BLL4600 PROTEIN"/>
    <property type="match status" value="1"/>
</dbReference>
<reference evidence="2" key="1">
    <citation type="submission" date="2018-07" db="EMBL/GenBank/DDBJ databases">
        <title>Genome assembly of strain Ka43.</title>
        <authorList>
            <person name="Kukolya J."/>
            <person name="Nagy I."/>
            <person name="Horvath B."/>
            <person name="Toth A."/>
        </authorList>
    </citation>
    <scope>NUCLEOTIDE SEQUENCE</scope>
    <source>
        <strain evidence="2">KB43</strain>
    </source>
</reference>
<dbReference type="AlphaFoldDB" id="A0A928UZ85"/>
<dbReference type="InterPro" id="IPR029032">
    <property type="entry name" value="AhpD-like"/>
</dbReference>
<proteinExistence type="predicted"/>
<dbReference type="Pfam" id="PF02627">
    <property type="entry name" value="CMD"/>
    <property type="match status" value="1"/>
</dbReference>
<dbReference type="PANTHER" id="PTHR33570">
    <property type="entry name" value="4-CARBOXYMUCONOLACTONE DECARBOXYLASE FAMILY PROTEIN"/>
    <property type="match status" value="1"/>
</dbReference>
<evidence type="ECO:0000259" key="1">
    <source>
        <dbReference type="Pfam" id="PF02627"/>
    </source>
</evidence>
<evidence type="ECO:0000313" key="2">
    <source>
        <dbReference type="EMBL" id="MBE8715778.1"/>
    </source>
</evidence>
<gene>
    <name evidence="2" type="ORF">C4F51_01080</name>
</gene>
<evidence type="ECO:0000313" key="3">
    <source>
        <dbReference type="Proteomes" id="UP000652567"/>
    </source>
</evidence>
<keyword evidence="3" id="KW-1185">Reference proteome</keyword>
<dbReference type="GO" id="GO:0051920">
    <property type="term" value="F:peroxiredoxin activity"/>
    <property type="evidence" value="ECO:0007669"/>
    <property type="project" value="InterPro"/>
</dbReference>
<name>A0A928UZ85_9GAMM</name>
<accession>A0A928UZ85</accession>
<sequence length="79" mass="8694">MIALIQSSTLSHRDRILIALGALVQKGSAGQLRSHLVFARDQGFSECEINEAIMQLVIHSELEQVMSAISIARDVFQNS</sequence>
<organism evidence="2 3">
    <name type="scientific">Cellvibrio polysaccharolyticus</name>
    <dbReference type="NCBI Taxonomy" id="2082724"/>
    <lineage>
        <taxon>Bacteria</taxon>
        <taxon>Pseudomonadati</taxon>
        <taxon>Pseudomonadota</taxon>
        <taxon>Gammaproteobacteria</taxon>
        <taxon>Cellvibrionales</taxon>
        <taxon>Cellvibrionaceae</taxon>
        <taxon>Cellvibrio</taxon>
    </lineage>
</organism>
<dbReference type="RefSeq" id="WP_193906392.1">
    <property type="nucleotide sequence ID" value="NZ_PRDL01000001.1"/>
</dbReference>
<dbReference type="EMBL" id="PRDL01000001">
    <property type="protein sequence ID" value="MBE8715778.1"/>
    <property type="molecule type" value="Genomic_DNA"/>
</dbReference>
<dbReference type="Proteomes" id="UP000652567">
    <property type="component" value="Unassembled WGS sequence"/>
</dbReference>
<dbReference type="Gene3D" id="1.20.1290.10">
    <property type="entry name" value="AhpD-like"/>
    <property type="match status" value="1"/>
</dbReference>
<protein>
    <submittedName>
        <fullName evidence="2">Carboxymuconolactone decarboxylase family protein</fullName>
    </submittedName>
</protein>
<dbReference type="InterPro" id="IPR052512">
    <property type="entry name" value="4CMD/NDH-1_regulator"/>
</dbReference>
<dbReference type="SUPFAM" id="SSF69118">
    <property type="entry name" value="AhpD-like"/>
    <property type="match status" value="1"/>
</dbReference>
<feature type="domain" description="Carboxymuconolactone decarboxylase-like" evidence="1">
    <location>
        <begin position="5"/>
        <end position="74"/>
    </location>
</feature>